<keyword evidence="1" id="KW-0472">Membrane</keyword>
<dbReference type="AlphaFoldDB" id="A0A9X4L079"/>
<feature type="transmembrane region" description="Helical" evidence="1">
    <location>
        <begin position="6"/>
        <end position="24"/>
    </location>
</feature>
<reference evidence="2" key="1">
    <citation type="submission" date="2022-10" db="EMBL/GenBank/DDBJ databases">
        <title>Comparative genomic analysis of Cohnella hashimotonis sp. nov., isolated from the International Space Station.</title>
        <authorList>
            <person name="Simpson A."/>
            <person name="Venkateswaran K."/>
        </authorList>
    </citation>
    <scope>NUCLEOTIDE SEQUENCE</scope>
    <source>
        <strain evidence="2">DSM 28161</strain>
    </source>
</reference>
<sequence length="304" mass="33022">MGNYWIKLLAGFVLITALPVYWLAVELRATESSHVPAASRGILDLREWRFDADGAVRLNGQWDMYVGKVLGASELAASSDSLRPIAATVPGVWNGSPGLESGRGAATYRLRLLLPPDARGTFGIRMMNIRTASRIFVNGEQIGVSGLPGETRSATHPGNVPFAGYFTLTASAADIVVQVANFSYASGGIVLPIWFGRQEAIQSDRETGLFEYWLTAGGFFGARAVFSAVLPPSSPRSAFAAYRRLLPVQSRLRADARREACACPSSPNFVRRRASRPIDLLEFHLLFSGPICRPVIPEVRRSPA</sequence>
<protein>
    <recommendedName>
        <fullName evidence="4">Glycosyl hydrolases family 2 sugar binding domain-containing protein</fullName>
    </recommendedName>
</protein>
<evidence type="ECO:0000256" key="1">
    <source>
        <dbReference type="SAM" id="Phobius"/>
    </source>
</evidence>
<comment type="caution">
    <text evidence="2">The sequence shown here is derived from an EMBL/GenBank/DDBJ whole genome shotgun (WGS) entry which is preliminary data.</text>
</comment>
<dbReference type="InterPro" id="IPR008979">
    <property type="entry name" value="Galactose-bd-like_sf"/>
</dbReference>
<dbReference type="EMBL" id="JAPDIA010000009">
    <property type="protein sequence ID" value="MDG0814455.1"/>
    <property type="molecule type" value="Genomic_DNA"/>
</dbReference>
<accession>A0A9X4L079</accession>
<name>A0A9X4L079_9BACL</name>
<evidence type="ECO:0000313" key="2">
    <source>
        <dbReference type="EMBL" id="MDG0814455.1"/>
    </source>
</evidence>
<evidence type="ECO:0000313" key="3">
    <source>
        <dbReference type="Proteomes" id="UP001153404"/>
    </source>
</evidence>
<keyword evidence="1" id="KW-1133">Transmembrane helix</keyword>
<keyword evidence="3" id="KW-1185">Reference proteome</keyword>
<proteinExistence type="predicted"/>
<gene>
    <name evidence="2" type="ORF">OMP40_38110</name>
</gene>
<dbReference type="Proteomes" id="UP001153404">
    <property type="component" value="Unassembled WGS sequence"/>
</dbReference>
<dbReference type="Gene3D" id="2.60.120.260">
    <property type="entry name" value="Galactose-binding domain-like"/>
    <property type="match status" value="1"/>
</dbReference>
<dbReference type="RefSeq" id="WP_277539409.1">
    <property type="nucleotide sequence ID" value="NZ_JAPDIA010000009.1"/>
</dbReference>
<keyword evidence="1" id="KW-0812">Transmembrane</keyword>
<dbReference type="SUPFAM" id="SSF49785">
    <property type="entry name" value="Galactose-binding domain-like"/>
    <property type="match status" value="1"/>
</dbReference>
<organism evidence="2 3">
    <name type="scientific">Cohnella rhizosphaerae</name>
    <dbReference type="NCBI Taxonomy" id="1457232"/>
    <lineage>
        <taxon>Bacteria</taxon>
        <taxon>Bacillati</taxon>
        <taxon>Bacillota</taxon>
        <taxon>Bacilli</taxon>
        <taxon>Bacillales</taxon>
        <taxon>Paenibacillaceae</taxon>
        <taxon>Cohnella</taxon>
    </lineage>
</organism>
<evidence type="ECO:0008006" key="4">
    <source>
        <dbReference type="Google" id="ProtNLM"/>
    </source>
</evidence>